<evidence type="ECO:0000313" key="1">
    <source>
        <dbReference type="EMBL" id="SUD58023.1"/>
    </source>
</evidence>
<dbReference type="AlphaFoldDB" id="A0A379K086"/>
<proteinExistence type="predicted"/>
<protein>
    <submittedName>
        <fullName evidence="1">Uncharacterized protein</fullName>
    </submittedName>
</protein>
<dbReference type="Proteomes" id="UP000254084">
    <property type="component" value="Unassembled WGS sequence"/>
</dbReference>
<evidence type="ECO:0000313" key="2">
    <source>
        <dbReference type="Proteomes" id="UP000254084"/>
    </source>
</evidence>
<sequence length="99" mass="11010">MSLRLASPPSLDVALLLMQGEHLEAVALMIESGAVDLMELEELKIKIGVYAEIGSSTRILLAPGTREKLHHGSVEVKQMIQAWREAQQDLAREMDDERT</sequence>
<dbReference type="EMBL" id="UGUW01000002">
    <property type="protein sequence ID" value="SUD58023.1"/>
    <property type="molecule type" value="Genomic_DNA"/>
</dbReference>
<organism evidence="1 2">
    <name type="scientific">Ectopseudomonas oleovorans</name>
    <name type="common">Pseudomonas oleovorans</name>
    <dbReference type="NCBI Taxonomy" id="301"/>
    <lineage>
        <taxon>Bacteria</taxon>
        <taxon>Pseudomonadati</taxon>
        <taxon>Pseudomonadota</taxon>
        <taxon>Gammaproteobacteria</taxon>
        <taxon>Pseudomonadales</taxon>
        <taxon>Pseudomonadaceae</taxon>
        <taxon>Ectopseudomonas</taxon>
    </lineage>
</organism>
<gene>
    <name evidence="1" type="ORF">NCTC10860_00229</name>
</gene>
<name>A0A379K086_ECTOL</name>
<accession>A0A379K086</accession>
<dbReference type="RefSeq" id="WP_084341663.1">
    <property type="nucleotide sequence ID" value="NZ_UGUW01000002.1"/>
</dbReference>
<reference evidence="1 2" key="1">
    <citation type="submission" date="2018-06" db="EMBL/GenBank/DDBJ databases">
        <authorList>
            <consortium name="Pathogen Informatics"/>
            <person name="Doyle S."/>
        </authorList>
    </citation>
    <scope>NUCLEOTIDE SEQUENCE [LARGE SCALE GENOMIC DNA]</scope>
    <source>
        <strain evidence="1 2">NCTC10860</strain>
    </source>
</reference>